<dbReference type="Proteomes" id="UP000694864">
    <property type="component" value="Chromosome 17"/>
</dbReference>
<dbReference type="Gene3D" id="3.40.1810.10">
    <property type="entry name" value="Transcription factor, MADS-box"/>
    <property type="match status" value="1"/>
</dbReference>
<reference evidence="8" key="1">
    <citation type="journal article" date="2014" name="Nat. Commun.">
        <title>The emerging biofuel crop Camelina sativa retains a highly undifferentiated hexaploid genome structure.</title>
        <authorList>
            <person name="Kagale S."/>
            <person name="Koh C."/>
            <person name="Nixon J."/>
            <person name="Bollina V."/>
            <person name="Clarke W.E."/>
            <person name="Tuteja R."/>
            <person name="Spillane C."/>
            <person name="Robinson S.J."/>
            <person name="Links M.G."/>
            <person name="Clarke C."/>
            <person name="Higgins E.E."/>
            <person name="Huebert T."/>
            <person name="Sharpe A.G."/>
            <person name="Parkin I.A."/>
        </authorList>
    </citation>
    <scope>NUCLEOTIDE SEQUENCE [LARGE SCALE GENOMIC DNA]</scope>
    <source>
        <strain evidence="8">cv. DH55</strain>
    </source>
</reference>
<feature type="domain" description="MADS-box" evidence="7">
    <location>
        <begin position="1"/>
        <end position="61"/>
    </location>
</feature>
<evidence type="ECO:0000313" key="9">
    <source>
        <dbReference type="RefSeq" id="XP_010477469.1"/>
    </source>
</evidence>
<protein>
    <submittedName>
        <fullName evidence="9">Agamous-like MADS-box protein AGL104</fullName>
    </submittedName>
</protein>
<name>A0ABM0WX81_CAMSA</name>
<dbReference type="SUPFAM" id="SSF55455">
    <property type="entry name" value="SRF-like"/>
    <property type="match status" value="1"/>
</dbReference>
<dbReference type="RefSeq" id="XP_010477469.1">
    <property type="nucleotide sequence ID" value="XM_010479167.1"/>
</dbReference>
<dbReference type="GeneID" id="104756560"/>
<dbReference type="InterPro" id="IPR050142">
    <property type="entry name" value="MADS-box/MEF2_TF"/>
</dbReference>
<dbReference type="PRINTS" id="PR00404">
    <property type="entry name" value="MADSDOMAIN"/>
</dbReference>
<evidence type="ECO:0000256" key="5">
    <source>
        <dbReference type="ARBA" id="ARBA00023242"/>
    </source>
</evidence>
<evidence type="ECO:0000256" key="4">
    <source>
        <dbReference type="ARBA" id="ARBA00023163"/>
    </source>
</evidence>
<keyword evidence="8" id="KW-1185">Reference proteome</keyword>
<keyword evidence="3" id="KW-0238">DNA-binding</keyword>
<dbReference type="PROSITE" id="PS50066">
    <property type="entry name" value="MADS_BOX_2"/>
    <property type="match status" value="1"/>
</dbReference>
<dbReference type="InterPro" id="IPR033896">
    <property type="entry name" value="MEF2-like_N"/>
</dbReference>
<sequence length="337" mass="38377">MGRVKLEIKRIENTTNRQVTFSKRRNGLIKKAYELSVLCDIDIALIMFSPSERLSLFSGKTRIEDVFTRFINLSKQERESAYYLPDHNRHPDIQSKECLLRILQQLKTENDIALQVTNPTAINSDVEDLQREVCRLQQQLQMAEEELRRYEPDPLRFTSMDDYEVCEKQLLDTLTHVLQRRDHLLSSHHLSSYEASTMQQSIAGPFVNDVVEGWLPESGHNQAHLFDASAHSNQLRELSSAMYEPLLQGSSSSSNQNNMSECHVTNHNGEMFPEWAQTYSSSALFASMQQQQHGGVVPSIDEMMPAQQGDIPAVTTEAQADREVSEYETGAPQLSSQ</sequence>
<dbReference type="CDD" id="cd00265">
    <property type="entry name" value="MADS_MEF2_like"/>
    <property type="match status" value="1"/>
</dbReference>
<gene>
    <name evidence="9" type="primary">LOC104756560</name>
</gene>
<dbReference type="PANTHER" id="PTHR48019">
    <property type="entry name" value="SERUM RESPONSE FACTOR HOMOLOG"/>
    <property type="match status" value="1"/>
</dbReference>
<keyword evidence="2" id="KW-0805">Transcription regulation</keyword>
<accession>A0ABM0WX81</accession>
<proteinExistence type="predicted"/>
<keyword evidence="4" id="KW-0804">Transcription</keyword>
<comment type="subcellular location">
    <subcellularLocation>
        <location evidence="1">Nucleus</location>
    </subcellularLocation>
</comment>
<dbReference type="InterPro" id="IPR036879">
    <property type="entry name" value="TF_MADSbox_sf"/>
</dbReference>
<reference evidence="9" key="2">
    <citation type="submission" date="2025-08" db="UniProtKB">
        <authorList>
            <consortium name="RefSeq"/>
        </authorList>
    </citation>
    <scope>IDENTIFICATION</scope>
    <source>
        <tissue evidence="9">Leaf</tissue>
    </source>
</reference>
<keyword evidence="5" id="KW-0539">Nucleus</keyword>
<evidence type="ECO:0000256" key="6">
    <source>
        <dbReference type="SAM" id="MobiDB-lite"/>
    </source>
</evidence>
<evidence type="ECO:0000256" key="1">
    <source>
        <dbReference type="ARBA" id="ARBA00004123"/>
    </source>
</evidence>
<evidence type="ECO:0000259" key="7">
    <source>
        <dbReference type="PROSITE" id="PS50066"/>
    </source>
</evidence>
<feature type="region of interest" description="Disordered" evidence="6">
    <location>
        <begin position="310"/>
        <end position="337"/>
    </location>
</feature>
<evidence type="ECO:0000256" key="2">
    <source>
        <dbReference type="ARBA" id="ARBA00023015"/>
    </source>
</evidence>
<dbReference type="InterPro" id="IPR002100">
    <property type="entry name" value="TF_MADSbox"/>
</dbReference>
<evidence type="ECO:0000313" key="8">
    <source>
        <dbReference type="Proteomes" id="UP000694864"/>
    </source>
</evidence>
<dbReference type="SMART" id="SM00432">
    <property type="entry name" value="MADS"/>
    <property type="match status" value="1"/>
</dbReference>
<organism evidence="8 9">
    <name type="scientific">Camelina sativa</name>
    <name type="common">False flax</name>
    <name type="synonym">Myagrum sativum</name>
    <dbReference type="NCBI Taxonomy" id="90675"/>
    <lineage>
        <taxon>Eukaryota</taxon>
        <taxon>Viridiplantae</taxon>
        <taxon>Streptophyta</taxon>
        <taxon>Embryophyta</taxon>
        <taxon>Tracheophyta</taxon>
        <taxon>Spermatophyta</taxon>
        <taxon>Magnoliopsida</taxon>
        <taxon>eudicotyledons</taxon>
        <taxon>Gunneridae</taxon>
        <taxon>Pentapetalae</taxon>
        <taxon>rosids</taxon>
        <taxon>malvids</taxon>
        <taxon>Brassicales</taxon>
        <taxon>Brassicaceae</taxon>
        <taxon>Camelineae</taxon>
        <taxon>Camelina</taxon>
    </lineage>
</organism>
<dbReference type="Pfam" id="PF00319">
    <property type="entry name" value="SRF-TF"/>
    <property type="match status" value="1"/>
</dbReference>
<dbReference type="PROSITE" id="PS00350">
    <property type="entry name" value="MADS_BOX_1"/>
    <property type="match status" value="1"/>
</dbReference>
<evidence type="ECO:0000256" key="3">
    <source>
        <dbReference type="ARBA" id="ARBA00023125"/>
    </source>
</evidence>